<feature type="region of interest" description="Disordered" evidence="1">
    <location>
        <begin position="132"/>
        <end position="162"/>
    </location>
</feature>
<dbReference type="EMBL" id="SMKQ01000006">
    <property type="protein sequence ID" value="TDD55325.1"/>
    <property type="molecule type" value="Genomic_DNA"/>
</dbReference>
<dbReference type="OrthoDB" id="3366489at2"/>
<evidence type="ECO:0000256" key="1">
    <source>
        <dbReference type="SAM" id="MobiDB-lite"/>
    </source>
</evidence>
<dbReference type="RefSeq" id="WP_132608883.1">
    <property type="nucleotide sequence ID" value="NZ_SMKQ01000006.1"/>
</dbReference>
<comment type="caution">
    <text evidence="2">The sequence shown here is derived from an EMBL/GenBank/DDBJ whole genome shotgun (WGS) entry which is preliminary data.</text>
</comment>
<sequence>MTGLMREGDPVRRLEVLRGTTPPRPHDARAIAALAANPGCARRALMDGAGIDKDAAARHLGFPAPFGQSPFAITRGNAFEALVKADGCAELLRMLRELLGLPIAEVAYHDVENVGAHLRHAHTRALIDRAARDGGEGAPSPEAGAEATAPPATETAGPGEAVSTAGTLYDHPLLSLRIAGHTAYLEPDVVAFQLGGRFRIVEIKSFAVIDGQADPSSVAAAARQAAVYVLALRTMLEELGHDPLMVSHDVVLVCPENFANRPVATLVDVRKQLAVLRRQLDRMTTLDRLLDGLPDELTFDLRPDEDGRPTRPVAELSDALRRTTARYAPDCLSTCDLCFFCRDEARQEGASDLLGRQVRDELGGVASVAEALGLADGTRDPAEGQEEIARLLRNAERLRRECLT</sequence>
<proteinExistence type="predicted"/>
<keyword evidence="3" id="KW-1185">Reference proteome</keyword>
<evidence type="ECO:0000313" key="3">
    <source>
        <dbReference type="Proteomes" id="UP000295302"/>
    </source>
</evidence>
<organism evidence="2 3">
    <name type="scientific">Nonomuraea terrae</name>
    <dbReference type="NCBI Taxonomy" id="2530383"/>
    <lineage>
        <taxon>Bacteria</taxon>
        <taxon>Bacillati</taxon>
        <taxon>Actinomycetota</taxon>
        <taxon>Actinomycetes</taxon>
        <taxon>Streptosporangiales</taxon>
        <taxon>Streptosporangiaceae</taxon>
        <taxon>Nonomuraea</taxon>
    </lineage>
</organism>
<name>A0A4R4ZAQ2_9ACTN</name>
<reference evidence="2 3" key="1">
    <citation type="submission" date="2019-03" db="EMBL/GenBank/DDBJ databases">
        <title>Draft genome sequences of novel Actinobacteria.</title>
        <authorList>
            <person name="Sahin N."/>
            <person name="Ay H."/>
            <person name="Saygin H."/>
        </authorList>
    </citation>
    <scope>NUCLEOTIDE SEQUENCE [LARGE SCALE GENOMIC DNA]</scope>
    <source>
        <strain evidence="2 3">CH32</strain>
    </source>
</reference>
<dbReference type="Proteomes" id="UP000295302">
    <property type="component" value="Unassembled WGS sequence"/>
</dbReference>
<evidence type="ECO:0000313" key="2">
    <source>
        <dbReference type="EMBL" id="TDD55325.1"/>
    </source>
</evidence>
<feature type="compositionally biased region" description="Low complexity" evidence="1">
    <location>
        <begin position="138"/>
        <end position="161"/>
    </location>
</feature>
<accession>A0A4R4ZAQ2</accession>
<protein>
    <recommendedName>
        <fullName evidence="4">Secreted protein</fullName>
    </recommendedName>
</protein>
<gene>
    <name evidence="2" type="ORF">E1286_03830</name>
</gene>
<evidence type="ECO:0008006" key="4">
    <source>
        <dbReference type="Google" id="ProtNLM"/>
    </source>
</evidence>
<dbReference type="AlphaFoldDB" id="A0A4R4ZAQ2"/>